<dbReference type="Gene3D" id="3.30.200.20">
    <property type="entry name" value="Phosphorylase Kinase, domain 1"/>
    <property type="match status" value="1"/>
</dbReference>
<evidence type="ECO:0000256" key="7">
    <source>
        <dbReference type="ARBA" id="ARBA00047899"/>
    </source>
</evidence>
<name>A0A7S0XCH5_9STRA</name>
<proteinExistence type="predicted"/>
<keyword evidence="2" id="KW-0723">Serine/threonine-protein kinase</keyword>
<evidence type="ECO:0000256" key="4">
    <source>
        <dbReference type="ARBA" id="ARBA00022741"/>
    </source>
</evidence>
<keyword evidence="5" id="KW-0418">Kinase</keyword>
<evidence type="ECO:0000256" key="2">
    <source>
        <dbReference type="ARBA" id="ARBA00022527"/>
    </source>
</evidence>
<dbReference type="SUPFAM" id="SSF56112">
    <property type="entry name" value="Protein kinase-like (PK-like)"/>
    <property type="match status" value="1"/>
</dbReference>
<evidence type="ECO:0000259" key="10">
    <source>
        <dbReference type="PROSITE" id="PS50011"/>
    </source>
</evidence>
<accession>A0A7S0XCH5</accession>
<evidence type="ECO:0000256" key="8">
    <source>
        <dbReference type="ARBA" id="ARBA00048679"/>
    </source>
</evidence>
<reference evidence="11" key="1">
    <citation type="submission" date="2021-01" db="EMBL/GenBank/DDBJ databases">
        <authorList>
            <person name="Corre E."/>
            <person name="Pelletier E."/>
            <person name="Niang G."/>
            <person name="Scheremetjew M."/>
            <person name="Finn R."/>
            <person name="Kale V."/>
            <person name="Holt S."/>
            <person name="Cochrane G."/>
            <person name="Meng A."/>
            <person name="Brown T."/>
            <person name="Cohen L."/>
        </authorList>
    </citation>
    <scope>NUCLEOTIDE SEQUENCE</scope>
    <source>
        <strain evidence="11">UTEXLB2642</strain>
    </source>
</reference>
<keyword evidence="4" id="KW-0547">Nucleotide-binding</keyword>
<dbReference type="SMART" id="SM00220">
    <property type="entry name" value="S_TKc"/>
    <property type="match status" value="1"/>
</dbReference>
<dbReference type="GO" id="GO:0007165">
    <property type="term" value="P:signal transduction"/>
    <property type="evidence" value="ECO:0007669"/>
    <property type="project" value="TreeGrafter"/>
</dbReference>
<feature type="domain" description="Protein kinase" evidence="10">
    <location>
        <begin position="28"/>
        <end position="455"/>
    </location>
</feature>
<comment type="catalytic activity">
    <reaction evidence="8">
        <text>L-seryl-[protein] + ATP = O-phospho-L-seryl-[protein] + ADP + H(+)</text>
        <dbReference type="Rhea" id="RHEA:17989"/>
        <dbReference type="Rhea" id="RHEA-COMP:9863"/>
        <dbReference type="Rhea" id="RHEA-COMP:11604"/>
        <dbReference type="ChEBI" id="CHEBI:15378"/>
        <dbReference type="ChEBI" id="CHEBI:29999"/>
        <dbReference type="ChEBI" id="CHEBI:30616"/>
        <dbReference type="ChEBI" id="CHEBI:83421"/>
        <dbReference type="ChEBI" id="CHEBI:456216"/>
        <dbReference type="EC" id="2.7.11.1"/>
    </reaction>
</comment>
<dbReference type="PROSITE" id="PS50011">
    <property type="entry name" value="PROTEIN_KINASE_DOM"/>
    <property type="match status" value="1"/>
</dbReference>
<evidence type="ECO:0000256" key="9">
    <source>
        <dbReference type="SAM" id="MobiDB-lite"/>
    </source>
</evidence>
<keyword evidence="3" id="KW-0808">Transferase</keyword>
<keyword evidence="6" id="KW-0067">ATP-binding</keyword>
<comment type="catalytic activity">
    <reaction evidence="7">
        <text>L-threonyl-[protein] + ATP = O-phospho-L-threonyl-[protein] + ADP + H(+)</text>
        <dbReference type="Rhea" id="RHEA:46608"/>
        <dbReference type="Rhea" id="RHEA-COMP:11060"/>
        <dbReference type="Rhea" id="RHEA-COMP:11605"/>
        <dbReference type="ChEBI" id="CHEBI:15378"/>
        <dbReference type="ChEBI" id="CHEBI:30013"/>
        <dbReference type="ChEBI" id="CHEBI:30616"/>
        <dbReference type="ChEBI" id="CHEBI:61977"/>
        <dbReference type="ChEBI" id="CHEBI:456216"/>
        <dbReference type="EC" id="2.7.11.1"/>
    </reaction>
</comment>
<dbReference type="AlphaFoldDB" id="A0A7S0XCH5"/>
<dbReference type="EMBL" id="HBFD01001345">
    <property type="protein sequence ID" value="CAD8714511.1"/>
    <property type="molecule type" value="Transcribed_RNA"/>
</dbReference>
<organism evidence="11">
    <name type="scientific">Chromulina nebulosa</name>
    <dbReference type="NCBI Taxonomy" id="96789"/>
    <lineage>
        <taxon>Eukaryota</taxon>
        <taxon>Sar</taxon>
        <taxon>Stramenopiles</taxon>
        <taxon>Ochrophyta</taxon>
        <taxon>Chrysophyceae</taxon>
        <taxon>Chromulinales</taxon>
        <taxon>Chromulinaceae</taxon>
        <taxon>Chromulina</taxon>
    </lineage>
</organism>
<dbReference type="GO" id="GO:0005524">
    <property type="term" value="F:ATP binding"/>
    <property type="evidence" value="ECO:0007669"/>
    <property type="project" value="UniProtKB-KW"/>
</dbReference>
<evidence type="ECO:0000256" key="1">
    <source>
        <dbReference type="ARBA" id="ARBA00012513"/>
    </source>
</evidence>
<sequence>MMMPFDGVIQVSSYDGQTIWYDRSTALFEVGNFLGGGAAGTVYECENSKSRDKYALKILNPIGYKLMSPTLLRKCTILNKGKIFSDLSDPTTTLTADNVWWLLNSSNKQYITAYYSEKSNCLKELSLNQCIQIWTTNPPYLNDSDDDSNAPLYPINLPNGQKIFLPKLPPKYVEFIRKRNRIFREINNMKKISNHINVIRLEGVLELAQESKCTIFLIMELANGGELFDRIKVDCGTREETAKYFFQQLLGGVKHCHDQGVCHRDLKPENLLLQDGIDNATILKIADFGFSARFAMASDEQSSDTTNDNMWIVNQQNNNRNDQNISHIEGSPVRILKSIVGSPFYVAPEILQARGYDGPKADIWSLGVILYAMLAGNLPFGQDLSTCKRFKTFCKWISGYNLKGKQLWNDPMLVYPDWLFPAKFSNLAKGLIVSMLHPDPCFRISVSDAMSHPLCVTQHRQQNTQVQQIHSHSAITNTLSTDTNAVTSKNDEINSSTLSAISTPPKSISPKPDKHVRMVEDVSIINSDDVVIMDEDEKSDRDYDDQSGVFEMEEDIGIDEDKIQTQTVNVDRNLNSQLLATTRDIHSDTSGNYQTASKHNDNYVSPFSQSPALRSSFQIAYSPYTNRPPMAPAPVAPHAIDDLITYSDDDEYDPETPLFPGLSRKGSDNTRSRNLATVSSDDGESKVPNNIPPSFNDAVKRSTRFITSVPASQVLLQVESILEDCRVKRYVTPIGYIGKILLNWENFRLDIWGSDISGPVVCSLQLYHLPSTYDNSTSPNTNNSHSNSLPIVSPNSIPQELNLVEFIRGQIEIFGFKRFYQWLRQRLSELVKRDYNLKQFELSFSPKVDYQLLQKFNQFS</sequence>
<dbReference type="InterPro" id="IPR008271">
    <property type="entry name" value="Ser/Thr_kinase_AS"/>
</dbReference>
<evidence type="ECO:0000313" key="11">
    <source>
        <dbReference type="EMBL" id="CAD8714511.1"/>
    </source>
</evidence>
<feature type="region of interest" description="Disordered" evidence="9">
    <location>
        <begin position="650"/>
        <end position="694"/>
    </location>
</feature>
<evidence type="ECO:0000256" key="3">
    <source>
        <dbReference type="ARBA" id="ARBA00022679"/>
    </source>
</evidence>
<gene>
    <name evidence="11" type="ORF">CNEB1095_LOCUS876</name>
</gene>
<dbReference type="Gene3D" id="1.10.510.10">
    <property type="entry name" value="Transferase(Phosphotransferase) domain 1"/>
    <property type="match status" value="1"/>
</dbReference>
<dbReference type="EC" id="2.7.11.1" evidence="1"/>
<protein>
    <recommendedName>
        <fullName evidence="1">non-specific serine/threonine protein kinase</fullName>
        <ecNumber evidence="1">2.7.11.1</ecNumber>
    </recommendedName>
</protein>
<dbReference type="Pfam" id="PF00069">
    <property type="entry name" value="Pkinase"/>
    <property type="match status" value="1"/>
</dbReference>
<evidence type="ECO:0000256" key="6">
    <source>
        <dbReference type="ARBA" id="ARBA00022840"/>
    </source>
</evidence>
<dbReference type="PROSITE" id="PS00108">
    <property type="entry name" value="PROTEIN_KINASE_ST"/>
    <property type="match status" value="1"/>
</dbReference>
<dbReference type="GO" id="GO:0004674">
    <property type="term" value="F:protein serine/threonine kinase activity"/>
    <property type="evidence" value="ECO:0007669"/>
    <property type="project" value="UniProtKB-KW"/>
</dbReference>
<evidence type="ECO:0000256" key="5">
    <source>
        <dbReference type="ARBA" id="ARBA00022777"/>
    </source>
</evidence>
<dbReference type="PANTHER" id="PTHR43895:SF32">
    <property type="entry name" value="SERINE_THREONINE-PROTEIN KINASE CHK1"/>
    <property type="match status" value="1"/>
</dbReference>
<dbReference type="PANTHER" id="PTHR43895">
    <property type="entry name" value="CALCIUM/CALMODULIN-DEPENDENT PROTEIN KINASE KINASE-RELATED"/>
    <property type="match status" value="1"/>
</dbReference>
<dbReference type="InterPro" id="IPR011009">
    <property type="entry name" value="Kinase-like_dom_sf"/>
</dbReference>
<dbReference type="InterPro" id="IPR000719">
    <property type="entry name" value="Prot_kinase_dom"/>
</dbReference>